<feature type="compositionally biased region" description="Basic and acidic residues" evidence="1">
    <location>
        <begin position="1027"/>
        <end position="1040"/>
    </location>
</feature>
<feature type="region of interest" description="Disordered" evidence="1">
    <location>
        <begin position="213"/>
        <end position="237"/>
    </location>
</feature>
<dbReference type="SMART" id="SM00233">
    <property type="entry name" value="PH"/>
    <property type="match status" value="1"/>
</dbReference>
<keyword evidence="2" id="KW-0472">Membrane</keyword>
<dbReference type="Proteomes" id="UP000604046">
    <property type="component" value="Unassembled WGS sequence"/>
</dbReference>
<dbReference type="PROSITE" id="PS50003">
    <property type="entry name" value="PH_DOMAIN"/>
    <property type="match status" value="1"/>
</dbReference>
<dbReference type="OrthoDB" id="72441at2759"/>
<feature type="region of interest" description="Disordered" evidence="1">
    <location>
        <begin position="354"/>
        <end position="377"/>
    </location>
</feature>
<reference evidence="4" key="1">
    <citation type="submission" date="2021-02" db="EMBL/GenBank/DDBJ databases">
        <authorList>
            <person name="Dougan E. K."/>
            <person name="Rhodes N."/>
            <person name="Thang M."/>
            <person name="Chan C."/>
        </authorList>
    </citation>
    <scope>NUCLEOTIDE SEQUENCE</scope>
</reference>
<evidence type="ECO:0000259" key="3">
    <source>
        <dbReference type="PROSITE" id="PS50003"/>
    </source>
</evidence>
<comment type="caution">
    <text evidence="4">The sequence shown here is derived from an EMBL/GenBank/DDBJ whole genome shotgun (WGS) entry which is preliminary data.</text>
</comment>
<gene>
    <name evidence="4" type="ORF">SNAT2548_LOCUS10648</name>
</gene>
<feature type="region of interest" description="Disordered" evidence="1">
    <location>
        <begin position="1"/>
        <end position="90"/>
    </location>
</feature>
<feature type="domain" description="PH" evidence="3">
    <location>
        <begin position="271"/>
        <end position="306"/>
    </location>
</feature>
<evidence type="ECO:0000256" key="2">
    <source>
        <dbReference type="SAM" id="Phobius"/>
    </source>
</evidence>
<keyword evidence="2" id="KW-0812">Transmembrane</keyword>
<evidence type="ECO:0000313" key="5">
    <source>
        <dbReference type="Proteomes" id="UP000604046"/>
    </source>
</evidence>
<dbReference type="AlphaFoldDB" id="A0A812L680"/>
<feature type="compositionally biased region" description="Acidic residues" evidence="1">
    <location>
        <begin position="1041"/>
        <end position="1051"/>
    </location>
</feature>
<organism evidence="4 5">
    <name type="scientific">Symbiodinium natans</name>
    <dbReference type="NCBI Taxonomy" id="878477"/>
    <lineage>
        <taxon>Eukaryota</taxon>
        <taxon>Sar</taxon>
        <taxon>Alveolata</taxon>
        <taxon>Dinophyceae</taxon>
        <taxon>Suessiales</taxon>
        <taxon>Symbiodiniaceae</taxon>
        <taxon>Symbiodinium</taxon>
    </lineage>
</organism>
<feature type="transmembrane region" description="Helical" evidence="2">
    <location>
        <begin position="562"/>
        <end position="592"/>
    </location>
</feature>
<protein>
    <recommendedName>
        <fullName evidence="3">PH domain-containing protein</fullName>
    </recommendedName>
</protein>
<evidence type="ECO:0000256" key="1">
    <source>
        <dbReference type="SAM" id="MobiDB-lite"/>
    </source>
</evidence>
<feature type="region of interest" description="Disordered" evidence="1">
    <location>
        <begin position="999"/>
        <end position="1057"/>
    </location>
</feature>
<name>A0A812L680_9DINO</name>
<dbReference type="InterPro" id="IPR001849">
    <property type="entry name" value="PH_domain"/>
</dbReference>
<keyword evidence="5" id="KW-1185">Reference proteome</keyword>
<feature type="region of interest" description="Disordered" evidence="1">
    <location>
        <begin position="602"/>
        <end position="642"/>
    </location>
</feature>
<feature type="compositionally biased region" description="Polar residues" evidence="1">
    <location>
        <begin position="11"/>
        <end position="31"/>
    </location>
</feature>
<dbReference type="SUPFAM" id="SSF50729">
    <property type="entry name" value="PH domain-like"/>
    <property type="match status" value="1"/>
</dbReference>
<sequence length="1057" mass="118793">MRQRRVAISPESAQRDGTSQDGTRHINSTQPAVKKELSWKETPGGEGGPSDATTEPDMPVPDESCQHTHSSGMRDDVPLEGNDASPPHSHESLLPEYNFEAEHGPEVIIEGCLWKKRPKLSRTTKVFRLLRREARALLSRGEEWLAGGGSLHLGRVGILAREVMALLGTAETPKLEDVQAVSEKYADDVTQEPVWDKTPVCLRKGGFLSWVRPSSERPTLQERHEERSPTVDAQRLGEVGPLRGSSVEYMGTQRSPSSPGGSATENWLFMFRIFPTHNLRRQPLTFAAESMAEADRWMAELRAATSPPRPPPPPSRRCARLVEFWEARGPPPEEEPPPASLHLEVLRTAGLVASPEAGDPTRGNGGSLPQVEGSPAPFASGAGTHNLYVLGRVHNRHFRTATRYGVDCSGVTFFGHSFELPLVLENPDEHVELKVYHEPEYDDSEPVLLGGICVPLFAFRRGKRVCLQLPLKQDDATRRGLVNVAFGHLTIAVFVDQPLGHLFLPVEPPVDTTQPPFASRPSQAGLNWEDLEKQISRLVELIQMVFGRWQMNVIYVIQWESFWYSVGWLLFLEVWFLVFWRWSLSILIALLLKRTLDLRPKKEDKAPAGSSDVEVSPPGAFPAESNRGPDHAARKSGTSANTQCDAPDVVIWEAERRFMFGGFSCDYLIEGFDVPPFMDAFGKECGWPQAFFYLGDQRYRYQWEVVVNAETDENGWQYAFAFTYDAQWRRTMDTVSTWVRRRQHRGRCLGLAPEDFVPKGEAHNGSLGIGSPAFDDSSPEQTKAPVESMLTENDQFNRYIALYLSIRNDVDYTLSLLERHKNLFTWKDHDVTVIMVVLLAALLVLTLLVPTSVIFAFIIAFTFYIGSSMGQRKRQHREDFLKELSKLSCSITSKNIVFKGDELCKALEESGVTRLTLRDWCNANFKTQFNLKSFDHCRTLAELADLVVDSSPLIETTVRRYRAWHSDVYGNFLDHVPSDSTNYDSTCVCYGLGDEPLTEVPEHLPVQEPKVSPGPSAESDMEEETAPDAKDVKEEPTVREDTEEEKEDPEVKEDSDS</sequence>
<keyword evidence="2" id="KW-1133">Transmembrane helix</keyword>
<proteinExistence type="predicted"/>
<accession>A0A812L680</accession>
<evidence type="ECO:0000313" key="4">
    <source>
        <dbReference type="EMBL" id="CAE7239578.1"/>
    </source>
</evidence>
<feature type="transmembrane region" description="Helical" evidence="2">
    <location>
        <begin position="831"/>
        <end position="864"/>
    </location>
</feature>
<feature type="compositionally biased region" description="Basic and acidic residues" evidence="1">
    <location>
        <begin position="219"/>
        <end position="229"/>
    </location>
</feature>
<dbReference type="EMBL" id="CAJNDS010000890">
    <property type="protein sequence ID" value="CAE7239578.1"/>
    <property type="molecule type" value="Genomic_DNA"/>
</dbReference>